<proteinExistence type="predicted"/>
<dbReference type="EMBL" id="JAGMUV010000025">
    <property type="protein sequence ID" value="KAH7120725.1"/>
    <property type="molecule type" value="Genomic_DNA"/>
</dbReference>
<comment type="caution">
    <text evidence="1">The sequence shown here is derived from an EMBL/GenBank/DDBJ whole genome shotgun (WGS) entry which is preliminary data.</text>
</comment>
<dbReference type="OrthoDB" id="4587016at2759"/>
<evidence type="ECO:0000313" key="1">
    <source>
        <dbReference type="EMBL" id="KAH7120725.1"/>
    </source>
</evidence>
<dbReference type="AlphaFoldDB" id="A0A9P9IIN8"/>
<evidence type="ECO:0000313" key="2">
    <source>
        <dbReference type="Proteomes" id="UP000738349"/>
    </source>
</evidence>
<sequence>MLAVVMLQFAIGYTFRSGFKALQMPEMARELLQEIVEEPTARLFSCRAVCQKHAGDQLHILLRKLCYSQFPKVLGLAGLPSWVPDWPSNLRPSFYTVNERCQTEWPLRQKGMITPLAVPSPSRFLSLLTFGGVTGAYKFRPDNHATNEIRIY</sequence>
<dbReference type="Proteomes" id="UP000738349">
    <property type="component" value="Unassembled WGS sequence"/>
</dbReference>
<reference evidence="1" key="1">
    <citation type="journal article" date="2021" name="Nat. Commun.">
        <title>Genetic determinants of endophytism in the Arabidopsis root mycobiome.</title>
        <authorList>
            <person name="Mesny F."/>
            <person name="Miyauchi S."/>
            <person name="Thiergart T."/>
            <person name="Pickel B."/>
            <person name="Atanasova L."/>
            <person name="Karlsson M."/>
            <person name="Huettel B."/>
            <person name="Barry K.W."/>
            <person name="Haridas S."/>
            <person name="Chen C."/>
            <person name="Bauer D."/>
            <person name="Andreopoulos W."/>
            <person name="Pangilinan J."/>
            <person name="LaButti K."/>
            <person name="Riley R."/>
            <person name="Lipzen A."/>
            <person name="Clum A."/>
            <person name="Drula E."/>
            <person name="Henrissat B."/>
            <person name="Kohler A."/>
            <person name="Grigoriev I.V."/>
            <person name="Martin F.M."/>
            <person name="Hacquard S."/>
        </authorList>
    </citation>
    <scope>NUCLEOTIDE SEQUENCE</scope>
    <source>
        <strain evidence="1">MPI-CAGE-AT-0147</strain>
    </source>
</reference>
<protein>
    <submittedName>
        <fullName evidence="1">Uncharacterized protein</fullName>
    </submittedName>
</protein>
<gene>
    <name evidence="1" type="ORF">EDB81DRAFT_814610</name>
</gene>
<accession>A0A9P9IIN8</accession>
<keyword evidence="2" id="KW-1185">Reference proteome</keyword>
<name>A0A9P9IIN8_9HYPO</name>
<organism evidence="1 2">
    <name type="scientific">Dactylonectria macrodidyma</name>
    <dbReference type="NCBI Taxonomy" id="307937"/>
    <lineage>
        <taxon>Eukaryota</taxon>
        <taxon>Fungi</taxon>
        <taxon>Dikarya</taxon>
        <taxon>Ascomycota</taxon>
        <taxon>Pezizomycotina</taxon>
        <taxon>Sordariomycetes</taxon>
        <taxon>Hypocreomycetidae</taxon>
        <taxon>Hypocreales</taxon>
        <taxon>Nectriaceae</taxon>
        <taxon>Dactylonectria</taxon>
    </lineage>
</organism>